<accession>A0A4Z2GHQ3</accession>
<dbReference type="InterPro" id="IPR036691">
    <property type="entry name" value="Endo/exonu/phosph_ase_sf"/>
</dbReference>
<proteinExistence type="predicted"/>
<protein>
    <submittedName>
        <fullName evidence="1">CCR4-NOT transcription complex subunit 6-like</fullName>
    </submittedName>
</protein>
<sequence length="62" mass="6757">MSVLGLMGPLDADWLIDNSITGCPHPHIPSDHFSLLAQLELHPAPPRPLNPPLNGLHLSVHR</sequence>
<name>A0A4Z2GHQ3_9TELE</name>
<dbReference type="Gene3D" id="3.60.10.10">
    <property type="entry name" value="Endonuclease/exonuclease/phosphatase"/>
    <property type="match status" value="1"/>
</dbReference>
<dbReference type="AlphaFoldDB" id="A0A4Z2GHQ3"/>
<dbReference type="EMBL" id="SRLO01000548">
    <property type="protein sequence ID" value="TNN52433.1"/>
    <property type="molecule type" value="Genomic_DNA"/>
</dbReference>
<gene>
    <name evidence="1" type="primary">cnot6l_1</name>
    <name evidence="1" type="ORF">EYF80_037394</name>
</gene>
<evidence type="ECO:0000313" key="1">
    <source>
        <dbReference type="EMBL" id="TNN52433.1"/>
    </source>
</evidence>
<dbReference type="Proteomes" id="UP000314294">
    <property type="component" value="Unassembled WGS sequence"/>
</dbReference>
<keyword evidence="2" id="KW-1185">Reference proteome</keyword>
<reference evidence="1 2" key="1">
    <citation type="submission" date="2019-03" db="EMBL/GenBank/DDBJ databases">
        <title>First draft genome of Liparis tanakae, snailfish: a comprehensive survey of snailfish specific genes.</title>
        <authorList>
            <person name="Kim W."/>
            <person name="Song I."/>
            <person name="Jeong J.-H."/>
            <person name="Kim D."/>
            <person name="Kim S."/>
            <person name="Ryu S."/>
            <person name="Song J.Y."/>
            <person name="Lee S.K."/>
        </authorList>
    </citation>
    <scope>NUCLEOTIDE SEQUENCE [LARGE SCALE GENOMIC DNA]</scope>
    <source>
        <tissue evidence="1">Muscle</tissue>
    </source>
</reference>
<dbReference type="OrthoDB" id="428734at2759"/>
<evidence type="ECO:0000313" key="2">
    <source>
        <dbReference type="Proteomes" id="UP000314294"/>
    </source>
</evidence>
<organism evidence="1 2">
    <name type="scientific">Liparis tanakae</name>
    <name type="common">Tanaka's snailfish</name>
    <dbReference type="NCBI Taxonomy" id="230148"/>
    <lineage>
        <taxon>Eukaryota</taxon>
        <taxon>Metazoa</taxon>
        <taxon>Chordata</taxon>
        <taxon>Craniata</taxon>
        <taxon>Vertebrata</taxon>
        <taxon>Euteleostomi</taxon>
        <taxon>Actinopterygii</taxon>
        <taxon>Neopterygii</taxon>
        <taxon>Teleostei</taxon>
        <taxon>Neoteleostei</taxon>
        <taxon>Acanthomorphata</taxon>
        <taxon>Eupercaria</taxon>
        <taxon>Perciformes</taxon>
        <taxon>Cottioidei</taxon>
        <taxon>Cottales</taxon>
        <taxon>Liparidae</taxon>
        <taxon>Liparis</taxon>
    </lineage>
</organism>
<comment type="caution">
    <text evidence="1">The sequence shown here is derived from an EMBL/GenBank/DDBJ whole genome shotgun (WGS) entry which is preliminary data.</text>
</comment>